<feature type="domain" description="DUF5916" evidence="2">
    <location>
        <begin position="237"/>
        <end position="824"/>
    </location>
</feature>
<dbReference type="Pfam" id="PF19313">
    <property type="entry name" value="DUF5916"/>
    <property type="match status" value="1"/>
</dbReference>
<dbReference type="InterPro" id="IPR045670">
    <property type="entry name" value="DUF5916"/>
</dbReference>
<sequence length="827" mass="94811">MLDRRVFSGLLFFCVYSLQVFGSEDFSENSLRATRFTSEQKINIDGDLNEEIWNDVNLENSEKFIQRVPENGAKSNYRSSVKVIYDDFAIYVGAKLFDPNPSEIPVEIGQRDNRGLNSDYFGVFFDTYAKGQNAFGFQVTSANVQADVYYTQSGGDTNWDAVWSSEVKITDEGWQIEMKIPYSALRFPENNIQNWKVNFMRRIRETNEESYWNFVDNSISGFVNQFGRLEGLKNIKPPVRLQLYPFVGYVGVVEPNGRMSNQASFGMDLKYGLSDAFTLDMSLIPDFSQVQSDNVVLNLSPFEVKYAENRPFFTEGIELFDKNGLFYSRRIGQASGEIAGEYSDLDSTAIFPGDPPLINSLKISGRTKGGLGIGFLNAVTNRTEMTVINTETGKRRNVTVDPYTNFNVMVVDQNLKNNSNFSVINTNVTRGEAGRDANVTGAEIRLRDKKNRFQFYGFGALSNVWENNANGERVLDQGFSYQISASKISGNLRYGVNRSVESDNYDINDLGFLRAPNDFNHSAFIGYEKFNRFGIFNRAEAYVSASYNMLYEPRVFTRASINASAWAQTTSFWSFSWNASYRPIGENDYFEPRVEGRFFNKPENLNTGINIRSDSRKRVSFSLNGGFWTLPERDQFDNWVSISPSFRVSNSLSLNYNLSYLQVRNEYGFVNLGESHDDDFNIYFGRRDRTEINNTIFARYTFNPKMFFTIRARHYLSNANYEEFFELGKDGNMKDTEFGDISENNSSEYDVNFNSFNVDFVYSWQFAPGSFLTFSWKDAAIEQTNVVQSSYRDNLDGILESGHTNNFSLKLTYFLDYLSIRKMFNKS</sequence>
<evidence type="ECO:0000313" key="3">
    <source>
        <dbReference type="EMBL" id="MCX2742394.1"/>
    </source>
</evidence>
<dbReference type="EMBL" id="JAPFQN010000001">
    <property type="protein sequence ID" value="MCX2742394.1"/>
    <property type="molecule type" value="Genomic_DNA"/>
</dbReference>
<keyword evidence="4" id="KW-1185">Reference proteome</keyword>
<name>A0ABT3RKP9_9BACT</name>
<dbReference type="Pfam" id="PF06452">
    <property type="entry name" value="CBM9_1"/>
    <property type="match status" value="1"/>
</dbReference>
<evidence type="ECO:0000259" key="1">
    <source>
        <dbReference type="Pfam" id="PF06452"/>
    </source>
</evidence>
<dbReference type="Proteomes" id="UP001209885">
    <property type="component" value="Unassembled WGS sequence"/>
</dbReference>
<evidence type="ECO:0000313" key="4">
    <source>
        <dbReference type="Proteomes" id="UP001209885"/>
    </source>
</evidence>
<dbReference type="CDD" id="cd09618">
    <property type="entry name" value="CBM9_like_2"/>
    <property type="match status" value="1"/>
</dbReference>
<proteinExistence type="predicted"/>
<accession>A0ABT3RKP9</accession>
<feature type="domain" description="Carbohydrate-binding" evidence="1">
    <location>
        <begin position="44"/>
        <end position="205"/>
    </location>
</feature>
<dbReference type="SUPFAM" id="SSF49344">
    <property type="entry name" value="CBD9-like"/>
    <property type="match status" value="1"/>
</dbReference>
<protein>
    <submittedName>
        <fullName evidence="3">DUF5916 domain-containing protein</fullName>
    </submittedName>
</protein>
<dbReference type="Gene3D" id="2.60.40.1190">
    <property type="match status" value="1"/>
</dbReference>
<comment type="caution">
    <text evidence="3">The sequence shown here is derived from an EMBL/GenBank/DDBJ whole genome shotgun (WGS) entry which is preliminary data.</text>
</comment>
<evidence type="ECO:0000259" key="2">
    <source>
        <dbReference type="Pfam" id="PF19313"/>
    </source>
</evidence>
<organism evidence="3 4">
    <name type="scientific">Mangrovivirga halotolerans</name>
    <dbReference type="NCBI Taxonomy" id="2993936"/>
    <lineage>
        <taxon>Bacteria</taxon>
        <taxon>Pseudomonadati</taxon>
        <taxon>Bacteroidota</taxon>
        <taxon>Cytophagia</taxon>
        <taxon>Cytophagales</taxon>
        <taxon>Mangrovivirgaceae</taxon>
        <taxon>Mangrovivirga</taxon>
    </lineage>
</organism>
<gene>
    <name evidence="3" type="ORF">OO013_00880</name>
</gene>
<dbReference type="InterPro" id="IPR010502">
    <property type="entry name" value="Carb-bd_dom_fam9"/>
</dbReference>
<dbReference type="RefSeq" id="WP_266054631.1">
    <property type="nucleotide sequence ID" value="NZ_JAPFQN010000001.1"/>
</dbReference>
<reference evidence="3 4" key="1">
    <citation type="submission" date="2022-11" db="EMBL/GenBank/DDBJ databases">
        <title>The characterization of three novel Bacteroidetes species and genomic analysis of their roles in tidal elemental geochemical cycles.</title>
        <authorList>
            <person name="Ma K."/>
        </authorList>
    </citation>
    <scope>NUCLEOTIDE SEQUENCE [LARGE SCALE GENOMIC DNA]</scope>
    <source>
        <strain evidence="3 4">M17</strain>
    </source>
</reference>